<evidence type="ECO:0000313" key="1">
    <source>
        <dbReference type="EMBL" id="KAF9472105.1"/>
    </source>
</evidence>
<gene>
    <name evidence="1" type="ORF">BDN70DRAFT_505140</name>
</gene>
<evidence type="ECO:0000313" key="2">
    <source>
        <dbReference type="Proteomes" id="UP000807469"/>
    </source>
</evidence>
<organism evidence="1 2">
    <name type="scientific">Pholiota conissans</name>
    <dbReference type="NCBI Taxonomy" id="109636"/>
    <lineage>
        <taxon>Eukaryota</taxon>
        <taxon>Fungi</taxon>
        <taxon>Dikarya</taxon>
        <taxon>Basidiomycota</taxon>
        <taxon>Agaricomycotina</taxon>
        <taxon>Agaricomycetes</taxon>
        <taxon>Agaricomycetidae</taxon>
        <taxon>Agaricales</taxon>
        <taxon>Agaricineae</taxon>
        <taxon>Strophariaceae</taxon>
        <taxon>Pholiota</taxon>
    </lineage>
</organism>
<reference evidence="1" key="1">
    <citation type="submission" date="2020-11" db="EMBL/GenBank/DDBJ databases">
        <authorList>
            <consortium name="DOE Joint Genome Institute"/>
            <person name="Ahrendt S."/>
            <person name="Riley R."/>
            <person name="Andreopoulos W."/>
            <person name="Labutti K."/>
            <person name="Pangilinan J."/>
            <person name="Ruiz-Duenas F.J."/>
            <person name="Barrasa J.M."/>
            <person name="Sanchez-Garcia M."/>
            <person name="Camarero S."/>
            <person name="Miyauchi S."/>
            <person name="Serrano A."/>
            <person name="Linde D."/>
            <person name="Babiker R."/>
            <person name="Drula E."/>
            <person name="Ayuso-Fernandez I."/>
            <person name="Pacheco R."/>
            <person name="Padilla G."/>
            <person name="Ferreira P."/>
            <person name="Barriuso J."/>
            <person name="Kellner H."/>
            <person name="Castanera R."/>
            <person name="Alfaro M."/>
            <person name="Ramirez L."/>
            <person name="Pisabarro A.G."/>
            <person name="Kuo A."/>
            <person name="Tritt A."/>
            <person name="Lipzen A."/>
            <person name="He G."/>
            <person name="Yan M."/>
            <person name="Ng V."/>
            <person name="Cullen D."/>
            <person name="Martin F."/>
            <person name="Rosso M.-N."/>
            <person name="Henrissat B."/>
            <person name="Hibbett D."/>
            <person name="Martinez A.T."/>
            <person name="Grigoriev I.V."/>
        </authorList>
    </citation>
    <scope>NUCLEOTIDE SEQUENCE</scope>
    <source>
        <strain evidence="1">CIRM-BRFM 674</strain>
    </source>
</reference>
<dbReference type="AlphaFoldDB" id="A0A9P6CSH1"/>
<sequence length="121" mass="14137">MLRRAYLISSVIGGDGWVRRCARLCVVCHILVRLFVLYSWFSRLRIVSVIYARALWPVSCAEYKAIGYFTRPVRVSSSLFSFTMPTTILTSLKLHCHSHKRTHKYTEDQMRNHDIANLMEL</sequence>
<dbReference type="Proteomes" id="UP000807469">
    <property type="component" value="Unassembled WGS sequence"/>
</dbReference>
<dbReference type="EMBL" id="MU155578">
    <property type="protein sequence ID" value="KAF9472105.1"/>
    <property type="molecule type" value="Genomic_DNA"/>
</dbReference>
<name>A0A9P6CSH1_9AGAR</name>
<comment type="caution">
    <text evidence="1">The sequence shown here is derived from an EMBL/GenBank/DDBJ whole genome shotgun (WGS) entry which is preliminary data.</text>
</comment>
<proteinExistence type="predicted"/>
<accession>A0A9P6CSH1</accession>
<keyword evidence="2" id="KW-1185">Reference proteome</keyword>
<protein>
    <submittedName>
        <fullName evidence="1">Uncharacterized protein</fullName>
    </submittedName>
</protein>